<proteinExistence type="inferred from homology"/>
<feature type="domain" description="ABC transmembrane type-1" evidence="13">
    <location>
        <begin position="100"/>
        <end position="312"/>
    </location>
</feature>
<evidence type="ECO:0000256" key="10">
    <source>
        <dbReference type="ARBA" id="ARBA00037054"/>
    </source>
</evidence>
<evidence type="ECO:0000259" key="13">
    <source>
        <dbReference type="PROSITE" id="PS50928"/>
    </source>
</evidence>
<comment type="subcellular location">
    <subcellularLocation>
        <location evidence="1">Cell inner membrane</location>
        <topology evidence="1">Multi-pass membrane protein</topology>
    </subcellularLocation>
    <subcellularLocation>
        <location evidence="12">Cell membrane</location>
        <topology evidence="12">Multi-pass membrane protein</topology>
    </subcellularLocation>
</comment>
<evidence type="ECO:0000256" key="7">
    <source>
        <dbReference type="ARBA" id="ARBA00022692"/>
    </source>
</evidence>
<sequence>MFKVEKFDFKVDVFQFSSSDDSYQRALHMQEKHAYFRNSLLPYWLLFPQLAITFLFFLWPATQAIKSSFEREDPFGFSTAFIGLENYMTIFSDTTYIQSLLTTIIFSVSVTLVSMTISLLLAVSVDRVIRAKKAYTMLLLWPYAVAPVLAGILWLFIFHPTIGTFPFLLEKIGIIWNHRINGVQAMLLVVIAASWQQISYNFLFFLAGLQSVPHSQIEAAAIDGAGPFKRFWTIIFPQISPTTFFLLIINVNYVMFDTFGIIDNMTSGGPARATSTIVYKVYEDGFKNQMIGASAAQSTILMLMVIILTLIQFRWIERRVQY</sequence>
<keyword evidence="15" id="KW-1185">Reference proteome</keyword>
<name>E6YIS4_BARC7</name>
<evidence type="ECO:0000256" key="4">
    <source>
        <dbReference type="ARBA" id="ARBA00022448"/>
    </source>
</evidence>
<reference evidence="14 15" key="2">
    <citation type="journal article" date="2011" name="PLoS Genet.">
        <title>Parallel evolution of a type IV secretion system in radiating lineages of the host-restricted bacterial pathogen Bartonella.</title>
        <authorList>
            <person name="Engel P."/>
            <person name="Salzburger W."/>
            <person name="Liesch M."/>
            <person name="Chang C.C."/>
            <person name="Maruyama S."/>
            <person name="Lanz C."/>
            <person name="Calteau A."/>
            <person name="Lajus A."/>
            <person name="Medigue C."/>
            <person name="Schuster S.C."/>
            <person name="Dehio C."/>
        </authorList>
    </citation>
    <scope>NUCLEOTIDE SEQUENCE [LARGE SCALE GENOMIC DNA]</scope>
    <source>
        <strain evidence="15">CIP 104772 / 73</strain>
    </source>
</reference>
<dbReference type="Pfam" id="PF00528">
    <property type="entry name" value="BPD_transp_1"/>
    <property type="match status" value="1"/>
</dbReference>
<evidence type="ECO:0000256" key="11">
    <source>
        <dbReference type="ARBA" id="ARBA00040780"/>
    </source>
</evidence>
<dbReference type="STRING" id="696125.BARCL_1081"/>
<organism evidence="14 15">
    <name type="scientific">Bartonella clarridgeiae (strain CCUG 45776 / CIP 104772 / 73)</name>
    <dbReference type="NCBI Taxonomy" id="696125"/>
    <lineage>
        <taxon>Bacteria</taxon>
        <taxon>Pseudomonadati</taxon>
        <taxon>Pseudomonadota</taxon>
        <taxon>Alphaproteobacteria</taxon>
        <taxon>Hyphomicrobiales</taxon>
        <taxon>Bartonellaceae</taxon>
        <taxon>Bartonella</taxon>
    </lineage>
</organism>
<dbReference type="KEGG" id="bcd:BARCL_1081"/>
<evidence type="ECO:0000256" key="5">
    <source>
        <dbReference type="ARBA" id="ARBA00022475"/>
    </source>
</evidence>
<protein>
    <recommendedName>
        <fullName evidence="11">sn-glycerol-3-phosphate transport system permease protein UgpA</fullName>
    </recommendedName>
</protein>
<dbReference type="EMBL" id="FN645454">
    <property type="protein sequence ID" value="CBI76762.1"/>
    <property type="molecule type" value="Genomic_DNA"/>
</dbReference>
<dbReference type="PROSITE" id="PS50928">
    <property type="entry name" value="ABC_TM1"/>
    <property type="match status" value="1"/>
</dbReference>
<keyword evidence="8 12" id="KW-1133">Transmembrane helix</keyword>
<keyword evidence="9 12" id="KW-0472">Membrane</keyword>
<comment type="similarity">
    <text evidence="2 12">Belongs to the binding-protein-dependent transport system permease family.</text>
</comment>
<accession>E6YIS4</accession>
<dbReference type="Proteomes" id="UP000009101">
    <property type="component" value="Chromosome"/>
</dbReference>
<feature type="transmembrane region" description="Helical" evidence="12">
    <location>
        <begin position="96"/>
        <end position="123"/>
    </location>
</feature>
<feature type="transmembrane region" description="Helical" evidence="12">
    <location>
        <begin position="135"/>
        <end position="157"/>
    </location>
</feature>
<comment type="function">
    <text evidence="10">Part of the ABC transporter complex UgpBAEC involved in sn-glycerol-3-phosphate (G3P) import. Probably responsible for the translocation of the substrate across the membrane.</text>
</comment>
<dbReference type="HOGENOM" id="CLU_016047_0_2_5"/>
<comment type="subunit">
    <text evidence="3">The complex is composed of two ATP-binding proteins (UgpC), two transmembrane proteins (UgpA and UgpE) and a solute-binding protein (UgpB).</text>
</comment>
<dbReference type="InterPro" id="IPR000515">
    <property type="entry name" value="MetI-like"/>
</dbReference>
<feature type="transmembrane region" description="Helical" evidence="12">
    <location>
        <begin position="230"/>
        <end position="249"/>
    </location>
</feature>
<dbReference type="PANTHER" id="PTHR43227">
    <property type="entry name" value="BLL4140 PROTEIN"/>
    <property type="match status" value="1"/>
</dbReference>
<keyword evidence="6" id="KW-0997">Cell inner membrane</keyword>
<dbReference type="InterPro" id="IPR035906">
    <property type="entry name" value="MetI-like_sf"/>
</dbReference>
<dbReference type="AlphaFoldDB" id="E6YIS4"/>
<keyword evidence="7 12" id="KW-0812">Transmembrane</keyword>
<dbReference type="InterPro" id="IPR050809">
    <property type="entry name" value="UgpAE/MalFG_permease"/>
</dbReference>
<dbReference type="SUPFAM" id="SSF161098">
    <property type="entry name" value="MetI-like"/>
    <property type="match status" value="1"/>
</dbReference>
<gene>
    <name evidence="14" type="primary">ugpA</name>
    <name evidence="14" type="ordered locus">BARCL_1081</name>
</gene>
<keyword evidence="4 12" id="KW-0813">Transport</keyword>
<dbReference type="Gene3D" id="1.10.3720.10">
    <property type="entry name" value="MetI-like"/>
    <property type="match status" value="1"/>
</dbReference>
<dbReference type="GO" id="GO:0005886">
    <property type="term" value="C:plasma membrane"/>
    <property type="evidence" value="ECO:0007669"/>
    <property type="project" value="UniProtKB-SubCell"/>
</dbReference>
<feature type="transmembrane region" description="Helical" evidence="12">
    <location>
        <begin position="185"/>
        <end position="209"/>
    </location>
</feature>
<evidence type="ECO:0000256" key="1">
    <source>
        <dbReference type="ARBA" id="ARBA00004429"/>
    </source>
</evidence>
<evidence type="ECO:0000256" key="9">
    <source>
        <dbReference type="ARBA" id="ARBA00023136"/>
    </source>
</evidence>
<dbReference type="GO" id="GO:0055085">
    <property type="term" value="P:transmembrane transport"/>
    <property type="evidence" value="ECO:0007669"/>
    <property type="project" value="InterPro"/>
</dbReference>
<evidence type="ECO:0000256" key="2">
    <source>
        <dbReference type="ARBA" id="ARBA00009306"/>
    </source>
</evidence>
<dbReference type="eggNOG" id="COG1175">
    <property type="taxonomic scope" value="Bacteria"/>
</dbReference>
<evidence type="ECO:0000256" key="6">
    <source>
        <dbReference type="ARBA" id="ARBA00022519"/>
    </source>
</evidence>
<dbReference type="CDD" id="cd06261">
    <property type="entry name" value="TM_PBP2"/>
    <property type="match status" value="1"/>
</dbReference>
<dbReference type="PANTHER" id="PTHR43227:SF9">
    <property type="entry name" value="SN-GLYCEROL-3-PHOSPHATE TRANSPORT SYSTEM PERMEASE PROTEIN UGPA"/>
    <property type="match status" value="1"/>
</dbReference>
<feature type="transmembrane region" description="Helical" evidence="12">
    <location>
        <begin position="290"/>
        <end position="311"/>
    </location>
</feature>
<evidence type="ECO:0000313" key="15">
    <source>
        <dbReference type="Proteomes" id="UP000009101"/>
    </source>
</evidence>
<feature type="transmembrane region" description="Helical" evidence="12">
    <location>
        <begin position="40"/>
        <end position="59"/>
    </location>
</feature>
<dbReference type="NCBIfam" id="NF007852">
    <property type="entry name" value="PRK10561.1"/>
    <property type="match status" value="1"/>
</dbReference>
<evidence type="ECO:0000313" key="14">
    <source>
        <dbReference type="EMBL" id="CBI76762.1"/>
    </source>
</evidence>
<evidence type="ECO:0000256" key="8">
    <source>
        <dbReference type="ARBA" id="ARBA00022989"/>
    </source>
</evidence>
<reference evidence="15" key="1">
    <citation type="submission" date="2009-11" db="EMBL/GenBank/DDBJ databases">
        <title>Genome sequencing of Bartonella species and comparative genomics.</title>
        <authorList>
            <person name="Engel P."/>
            <person name="Salzburger W."/>
            <person name="Marius L."/>
            <person name="Chao-Chin C."/>
            <person name="Soichi M."/>
            <person name="Christa L."/>
            <person name="Alexandra C."/>
            <person name="Aurelie L."/>
            <person name="Claudine M."/>
            <person name="Stephan S.C."/>
            <person name="Christoph D."/>
        </authorList>
    </citation>
    <scope>NUCLEOTIDE SEQUENCE [LARGE SCALE GENOMIC DNA]</scope>
    <source>
        <strain evidence="15">CIP 104772 / 73</strain>
    </source>
</reference>
<evidence type="ECO:0000256" key="3">
    <source>
        <dbReference type="ARBA" id="ARBA00011557"/>
    </source>
</evidence>
<evidence type="ECO:0000256" key="12">
    <source>
        <dbReference type="RuleBase" id="RU363032"/>
    </source>
</evidence>
<keyword evidence="5" id="KW-1003">Cell membrane</keyword>